<name>A0A0F9A4W2_9ZZZZ</name>
<dbReference type="AlphaFoldDB" id="A0A0F9A4W2"/>
<accession>A0A0F9A4W2</accession>
<dbReference type="EMBL" id="LAZR01044458">
    <property type="protein sequence ID" value="KKL04599.1"/>
    <property type="molecule type" value="Genomic_DNA"/>
</dbReference>
<reference evidence="1" key="1">
    <citation type="journal article" date="2015" name="Nature">
        <title>Complex archaea that bridge the gap between prokaryotes and eukaryotes.</title>
        <authorList>
            <person name="Spang A."/>
            <person name="Saw J.H."/>
            <person name="Jorgensen S.L."/>
            <person name="Zaremba-Niedzwiedzka K."/>
            <person name="Martijn J."/>
            <person name="Lind A.E."/>
            <person name="van Eijk R."/>
            <person name="Schleper C."/>
            <person name="Guy L."/>
            <person name="Ettema T.J."/>
        </authorList>
    </citation>
    <scope>NUCLEOTIDE SEQUENCE</scope>
</reference>
<comment type="caution">
    <text evidence="1">The sequence shown here is derived from an EMBL/GenBank/DDBJ whole genome shotgun (WGS) entry which is preliminary data.</text>
</comment>
<organism evidence="1">
    <name type="scientific">marine sediment metagenome</name>
    <dbReference type="NCBI Taxonomy" id="412755"/>
    <lineage>
        <taxon>unclassified sequences</taxon>
        <taxon>metagenomes</taxon>
        <taxon>ecological metagenomes</taxon>
    </lineage>
</organism>
<proteinExistence type="predicted"/>
<gene>
    <name evidence="1" type="ORF">LCGC14_2614460</name>
</gene>
<sequence length="28" mass="3576">EFHLLTQEELDIWIKIYKFKFEKISTYI</sequence>
<feature type="non-terminal residue" evidence="1">
    <location>
        <position position="1"/>
    </location>
</feature>
<protein>
    <submittedName>
        <fullName evidence="1">Uncharacterized protein</fullName>
    </submittedName>
</protein>
<evidence type="ECO:0000313" key="1">
    <source>
        <dbReference type="EMBL" id="KKL04599.1"/>
    </source>
</evidence>